<proteinExistence type="predicted"/>
<feature type="coiled-coil region" evidence="1">
    <location>
        <begin position="324"/>
        <end position="372"/>
    </location>
</feature>
<feature type="region of interest" description="Disordered" evidence="2">
    <location>
        <begin position="36"/>
        <end position="71"/>
    </location>
</feature>
<dbReference type="PANTHER" id="PTHR43941:SF1">
    <property type="entry name" value="STRUCTURAL MAINTENANCE OF CHROMOSOMES PROTEIN 2"/>
    <property type="match status" value="1"/>
</dbReference>
<dbReference type="EMBL" id="QUTB01011369">
    <property type="protein sequence ID" value="RHY38124.1"/>
    <property type="molecule type" value="Genomic_DNA"/>
</dbReference>
<comment type="caution">
    <text evidence="3">The sequence shown here is derived from an EMBL/GenBank/DDBJ whole genome shotgun (WGS) entry which is preliminary data.</text>
</comment>
<dbReference type="GO" id="GO:0003682">
    <property type="term" value="F:chromatin binding"/>
    <property type="evidence" value="ECO:0007669"/>
    <property type="project" value="TreeGrafter"/>
</dbReference>
<gene>
    <name evidence="3" type="ORF">DYB34_007145</name>
</gene>
<dbReference type="PANTHER" id="PTHR43941">
    <property type="entry name" value="STRUCTURAL MAINTENANCE OF CHROMOSOMES PROTEIN 2"/>
    <property type="match status" value="1"/>
</dbReference>
<evidence type="ECO:0000313" key="4">
    <source>
        <dbReference type="Proteomes" id="UP000283543"/>
    </source>
</evidence>
<dbReference type="GO" id="GO:0007076">
    <property type="term" value="P:mitotic chromosome condensation"/>
    <property type="evidence" value="ECO:0007669"/>
    <property type="project" value="TreeGrafter"/>
</dbReference>
<feature type="compositionally biased region" description="Low complexity" evidence="2">
    <location>
        <begin position="57"/>
        <end position="71"/>
    </location>
</feature>
<feature type="region of interest" description="Disordered" evidence="2">
    <location>
        <begin position="97"/>
        <end position="118"/>
    </location>
</feature>
<dbReference type="GO" id="GO:0000793">
    <property type="term" value="C:condensed chromosome"/>
    <property type="evidence" value="ECO:0007669"/>
    <property type="project" value="TreeGrafter"/>
</dbReference>
<dbReference type="GO" id="GO:0000785">
    <property type="term" value="C:chromatin"/>
    <property type="evidence" value="ECO:0007669"/>
    <property type="project" value="TreeGrafter"/>
</dbReference>
<feature type="coiled-coil region" evidence="1">
    <location>
        <begin position="638"/>
        <end position="756"/>
    </location>
</feature>
<accession>A0A418BDW2</accession>
<evidence type="ECO:0000256" key="1">
    <source>
        <dbReference type="SAM" id="Coils"/>
    </source>
</evidence>
<dbReference type="Gene3D" id="1.10.287.1490">
    <property type="match status" value="2"/>
</dbReference>
<organism evidence="3 4">
    <name type="scientific">Aphanomyces astaci</name>
    <name type="common">Crayfish plague agent</name>
    <dbReference type="NCBI Taxonomy" id="112090"/>
    <lineage>
        <taxon>Eukaryota</taxon>
        <taxon>Sar</taxon>
        <taxon>Stramenopiles</taxon>
        <taxon>Oomycota</taxon>
        <taxon>Saprolegniomycetes</taxon>
        <taxon>Saprolegniales</taxon>
        <taxon>Verrucalvaceae</taxon>
        <taxon>Aphanomyces</taxon>
    </lineage>
</organism>
<feature type="compositionally biased region" description="Gly residues" evidence="2">
    <location>
        <begin position="106"/>
        <end position="117"/>
    </location>
</feature>
<feature type="region of interest" description="Disordered" evidence="2">
    <location>
        <begin position="501"/>
        <end position="520"/>
    </location>
</feature>
<feature type="coiled-coil region" evidence="1">
    <location>
        <begin position="429"/>
        <end position="463"/>
    </location>
</feature>
<dbReference type="VEuPathDB" id="FungiDB:H257_04303"/>
<evidence type="ECO:0000313" key="3">
    <source>
        <dbReference type="EMBL" id="RHY38124.1"/>
    </source>
</evidence>
<dbReference type="Proteomes" id="UP000283543">
    <property type="component" value="Unassembled WGS sequence"/>
</dbReference>
<keyword evidence="1" id="KW-0175">Coiled coil</keyword>
<dbReference type="GO" id="GO:0000796">
    <property type="term" value="C:condensin complex"/>
    <property type="evidence" value="ECO:0007669"/>
    <property type="project" value="TreeGrafter"/>
</dbReference>
<name>A0A418BDW2_APHAT</name>
<dbReference type="AlphaFoldDB" id="A0A418BDW2"/>
<protein>
    <submittedName>
        <fullName evidence="3">Uncharacterized protein</fullName>
    </submittedName>
</protein>
<evidence type="ECO:0000256" key="2">
    <source>
        <dbReference type="SAM" id="MobiDB-lite"/>
    </source>
</evidence>
<reference evidence="3 4" key="1">
    <citation type="submission" date="2018-08" db="EMBL/GenBank/DDBJ databases">
        <title>Aphanomyces genome sequencing and annotation.</title>
        <authorList>
            <person name="Minardi D."/>
            <person name="Oidtmann B."/>
            <person name="Van Der Giezen M."/>
            <person name="Studholme D.J."/>
        </authorList>
    </citation>
    <scope>NUCLEOTIDE SEQUENCE [LARGE SCALE GENOMIC DNA]</scope>
    <source>
        <strain evidence="3 4">Si</strain>
    </source>
</reference>
<sequence length="872" mass="97589">MPKETALSSPRVSSRPYAVHLYEHDPANDEIQQTLRVKPETKSALATASVRRPPGPTASGAAPSSTGTTSSLVAKIRKQAKELSELHEELATKEKTIQKLQQSRLHGGGGAAAGVGGHKVKEVEEWKTKYLKEQKKYDASLKKLHEMKAALDVKDQEKQRLVGHFDQFDQALRDLRNARARCEVAAFGYTWLSNSDEERMYVRLLEEGMQVKAEEFNVSGHAELMVVLAELRLTIQGQAEKLRAKDQQILELQVEKANSVHSTTNSLASMTKQKEAIIDYAQSLSDKHSAVDSQVLATLNQLHEHTAVELKSVAERYATLVANFDAVQLDNAALKQTLAQLQGQCQDKDARLAALYNECQAARQQVRDMKTLQDDLLNGIGDAKDSERKWKDKADATQRQLDDVLIKLTAAQHDVAGMAHEQSQADTVLSTLKGEVESLKASVVRLQQDKDRLQTECDHMREYENAVTDRSQHRKSYTAVAESERALRADLHMIDMFVHSTPHHHSSSPSTHNTHAKPDNNEVASSSFVEWYIVGDVVSRVAVLDQRRLPPQLVQRLPRFSSFLNQVFVAVDTLIHHVSTVDTSWKRERFNLVAARDAFESSAALIQTELDMMRQWSCQLHDELQHTSRAKVEIDQQYQTSTAVAKEASERAQELEQSYAACLQTLRTTQAAVESVNLELTQVDCQRHALAAQVEDLAVRLEKSQQEVSDLRSEATTTRQSLDTATKQLQESQTDVEKWTAAHARLNEKLKEVTLDAAAHDSLVEECAALKQQVHVAESHRVIATVSDDQRRHLDAMQTHSKQLEAAIWEVFSTVQSHLPKSQATKPDDATTALRHLPILLERIVQHQIKTLTHESMKVALLQNCQSVGTAK</sequence>